<feature type="region of interest" description="Disordered" evidence="1">
    <location>
        <begin position="67"/>
        <end position="92"/>
    </location>
</feature>
<reference evidence="2 3" key="1">
    <citation type="submission" date="2023-11" db="EMBL/GenBank/DDBJ databases">
        <title>Draft genome sequence and annotation of the polyextremotolerant black yeast-like fungus Aureobasidium pullulans NRRL 62042.</title>
        <authorList>
            <person name="Dielentheis-Frenken M.R.E."/>
            <person name="Wibberg D."/>
            <person name="Blank L.M."/>
            <person name="Tiso T."/>
        </authorList>
    </citation>
    <scope>NUCLEOTIDE SEQUENCE [LARGE SCALE GENOMIC DNA]</scope>
    <source>
        <strain evidence="2 3">NRRL 62042</strain>
    </source>
</reference>
<name>A0ABR0TK64_AURPU</name>
<protein>
    <submittedName>
        <fullName evidence="2">Uncharacterized protein</fullName>
    </submittedName>
</protein>
<keyword evidence="3" id="KW-1185">Reference proteome</keyword>
<evidence type="ECO:0000256" key="1">
    <source>
        <dbReference type="SAM" id="MobiDB-lite"/>
    </source>
</evidence>
<gene>
    <name evidence="2" type="ORF">QM012_008399</name>
</gene>
<evidence type="ECO:0000313" key="3">
    <source>
        <dbReference type="Proteomes" id="UP001341245"/>
    </source>
</evidence>
<dbReference type="EMBL" id="JASGXD010000007">
    <property type="protein sequence ID" value="KAK6004537.1"/>
    <property type="molecule type" value="Genomic_DNA"/>
</dbReference>
<organism evidence="2 3">
    <name type="scientific">Aureobasidium pullulans</name>
    <name type="common">Black yeast</name>
    <name type="synonym">Pullularia pullulans</name>
    <dbReference type="NCBI Taxonomy" id="5580"/>
    <lineage>
        <taxon>Eukaryota</taxon>
        <taxon>Fungi</taxon>
        <taxon>Dikarya</taxon>
        <taxon>Ascomycota</taxon>
        <taxon>Pezizomycotina</taxon>
        <taxon>Dothideomycetes</taxon>
        <taxon>Dothideomycetidae</taxon>
        <taxon>Dothideales</taxon>
        <taxon>Saccotheciaceae</taxon>
        <taxon>Aureobasidium</taxon>
    </lineage>
</organism>
<feature type="compositionally biased region" description="Polar residues" evidence="1">
    <location>
        <begin position="72"/>
        <end position="92"/>
    </location>
</feature>
<sequence>MDDLEEEQCETTEAAPILLSIGDAVRDPGWTSGYLNATSATETSVDDDMAEAAASLLLLSTHPVVNGGDQVASDSSSTHSGQHGDTPAQNLSASAAPDFIHNTLDAAFDAASDTRDTTSALMSDNAHWAELTADQQAIQERRLDMTAWQRYQHNLQAYDHVDAQGSVIGRLWQTTTERRTFRQSQRRRGATLLRAATTRDRSFSKRHSNNQK</sequence>
<feature type="region of interest" description="Disordered" evidence="1">
    <location>
        <begin position="182"/>
        <end position="212"/>
    </location>
</feature>
<proteinExistence type="predicted"/>
<comment type="caution">
    <text evidence="2">The sequence shown here is derived from an EMBL/GenBank/DDBJ whole genome shotgun (WGS) entry which is preliminary data.</text>
</comment>
<dbReference type="Proteomes" id="UP001341245">
    <property type="component" value="Unassembled WGS sequence"/>
</dbReference>
<evidence type="ECO:0000313" key="2">
    <source>
        <dbReference type="EMBL" id="KAK6004537.1"/>
    </source>
</evidence>
<accession>A0ABR0TK64</accession>